<evidence type="ECO:0000313" key="3">
    <source>
        <dbReference type="Proteomes" id="UP000199092"/>
    </source>
</evidence>
<gene>
    <name evidence="2" type="ORF">SAMN04488543_2764</name>
</gene>
<protein>
    <recommendedName>
        <fullName evidence="1">N-acetyltransferase domain-containing protein</fullName>
    </recommendedName>
</protein>
<dbReference type="EMBL" id="LT629749">
    <property type="protein sequence ID" value="SDS97851.1"/>
    <property type="molecule type" value="Genomic_DNA"/>
</dbReference>
<dbReference type="GO" id="GO:0016747">
    <property type="term" value="F:acyltransferase activity, transferring groups other than amino-acyl groups"/>
    <property type="evidence" value="ECO:0007669"/>
    <property type="project" value="InterPro"/>
</dbReference>
<dbReference type="InterPro" id="IPR000182">
    <property type="entry name" value="GNAT_dom"/>
</dbReference>
<organism evidence="2 3">
    <name type="scientific">Friedmanniella luteola</name>
    <dbReference type="NCBI Taxonomy" id="546871"/>
    <lineage>
        <taxon>Bacteria</taxon>
        <taxon>Bacillati</taxon>
        <taxon>Actinomycetota</taxon>
        <taxon>Actinomycetes</taxon>
        <taxon>Propionibacteriales</taxon>
        <taxon>Nocardioidaceae</taxon>
        <taxon>Friedmanniella</taxon>
    </lineage>
</organism>
<dbReference type="STRING" id="546871.SAMN04488543_2764"/>
<dbReference type="PROSITE" id="PS51186">
    <property type="entry name" value="GNAT"/>
    <property type="match status" value="1"/>
</dbReference>
<feature type="domain" description="N-acetyltransferase" evidence="1">
    <location>
        <begin position="129"/>
        <end position="266"/>
    </location>
</feature>
<proteinExistence type="predicted"/>
<name>A0A1H1WMM4_9ACTN</name>
<evidence type="ECO:0000259" key="1">
    <source>
        <dbReference type="PROSITE" id="PS51186"/>
    </source>
</evidence>
<reference evidence="2 3" key="1">
    <citation type="submission" date="2016-10" db="EMBL/GenBank/DDBJ databases">
        <authorList>
            <person name="de Groot N.N."/>
        </authorList>
    </citation>
    <scope>NUCLEOTIDE SEQUENCE [LARGE SCALE GENOMIC DNA]</scope>
    <source>
        <strain evidence="2 3">DSM 21741</strain>
    </source>
</reference>
<dbReference type="Proteomes" id="UP000199092">
    <property type="component" value="Chromosome I"/>
</dbReference>
<sequence>MRVMDLAGAESSLHERFELACAAATTAGLPGTFGTAKVRGLRVVMTTAVGLGFLNSITVLDESSTADLSPVLDHLRATGMPPTCVVTGSVAPEVSRLLASLGFVATGLRPLAVLDLSADDVALTTSRLTVTEVVSAAERATFLDVLTAGYAASETVERFVRAEHSMGAIRGFLAWDGSTPVGAAALSIHGEWVVLGGAATLTQHRGAGVQAELLRYRLGVAAAAGARCATATAAANSPSARNLVRAGFRVVERTAWTRFLPSDPRTS</sequence>
<dbReference type="InterPro" id="IPR016181">
    <property type="entry name" value="Acyl_CoA_acyltransferase"/>
</dbReference>
<evidence type="ECO:0000313" key="2">
    <source>
        <dbReference type="EMBL" id="SDS97851.1"/>
    </source>
</evidence>
<dbReference type="AlphaFoldDB" id="A0A1H1WMM4"/>
<dbReference type="Pfam" id="PF00583">
    <property type="entry name" value="Acetyltransf_1"/>
    <property type="match status" value="1"/>
</dbReference>
<dbReference type="SUPFAM" id="SSF55729">
    <property type="entry name" value="Acyl-CoA N-acyltransferases (Nat)"/>
    <property type="match status" value="1"/>
</dbReference>
<dbReference type="Gene3D" id="3.40.630.30">
    <property type="match status" value="1"/>
</dbReference>
<keyword evidence="3" id="KW-1185">Reference proteome</keyword>
<accession>A0A1H1WMM4</accession>